<dbReference type="AlphaFoldDB" id="G5KGY1"/>
<dbReference type="InterPro" id="IPR053154">
    <property type="entry name" value="c-di-AMP_regulator"/>
</dbReference>
<dbReference type="Proteomes" id="UP000005388">
    <property type="component" value="Unassembled WGS sequence"/>
</dbReference>
<gene>
    <name evidence="2" type="ORF">STRUR_1375</name>
</gene>
<dbReference type="PANTHER" id="PTHR37804:SF1">
    <property type="entry name" value="CDAA REGULATORY PROTEIN CDAR"/>
    <property type="match status" value="1"/>
</dbReference>
<dbReference type="STRING" id="764291.STRUR_1375"/>
<reference evidence="2 3" key="1">
    <citation type="journal article" date="2014" name="Int. J. Syst. Evol. Microbiol.">
        <title>Phylogenomics and the dynamic genome evolution of the genus Streptococcus.</title>
        <authorList>
            <consortium name="The Broad Institute Genome Sequencing Platform"/>
            <person name="Richards V.P."/>
            <person name="Palmer S.R."/>
            <person name="Pavinski Bitar P.D."/>
            <person name="Qin X."/>
            <person name="Weinstock G.M."/>
            <person name="Highlander S.K."/>
            <person name="Town C.D."/>
            <person name="Burne R.A."/>
            <person name="Stanhope M.J."/>
        </authorList>
    </citation>
    <scope>NUCLEOTIDE SEQUENCE [LARGE SCALE GENOMIC DNA]</scope>
    <source>
        <strain evidence="2 3">2285-97</strain>
    </source>
</reference>
<dbReference type="Gene3D" id="2.170.120.40">
    <property type="entry name" value="YbbR-like domain"/>
    <property type="match status" value="1"/>
</dbReference>
<sequence>MKKFFTSKFWTICVSLFFALILFITAASTNYSNATQSTSSLETYTHTLSNVPIDIKYNSDKYFISGYSYEAEVYLSSTNRVKLDKEINPDTRNFKVVADLSGSKAVGSTNAKLKVTNLPSGVTATVVPSTISVTIGKKVTKTFNIQGRVDSSQIASGYQLKKLSTEISQADVTSDESTIERIDHVVAKLPDDKIINKDYSGQVTLQAVASDGTILASIIDPAKTTLEVSVKKITKSVPIRIETSGQMSDKVSDLEYKMSQDSVVISGTQSAVNAINEVVAHVDISDITKNTSKTVNLKADKVSVDPSSVTVQIKTKKN</sequence>
<evidence type="ECO:0000313" key="2">
    <source>
        <dbReference type="EMBL" id="EHJ56100.1"/>
    </source>
</evidence>
<evidence type="ECO:0000313" key="3">
    <source>
        <dbReference type="Proteomes" id="UP000005388"/>
    </source>
</evidence>
<accession>G5KGY1</accession>
<comment type="caution">
    <text evidence="2">The sequence shown here is derived from an EMBL/GenBank/DDBJ whole genome shotgun (WGS) entry which is preliminary data.</text>
</comment>
<dbReference type="PANTHER" id="PTHR37804">
    <property type="entry name" value="CDAA REGULATORY PROTEIN CDAR"/>
    <property type="match status" value="1"/>
</dbReference>
<protein>
    <submittedName>
        <fullName evidence="2">YbbR-like protein</fullName>
    </submittedName>
</protein>
<organism evidence="2 3">
    <name type="scientific">Streptococcus urinalis 2285-97</name>
    <dbReference type="NCBI Taxonomy" id="764291"/>
    <lineage>
        <taxon>Bacteria</taxon>
        <taxon>Bacillati</taxon>
        <taxon>Bacillota</taxon>
        <taxon>Bacilli</taxon>
        <taxon>Lactobacillales</taxon>
        <taxon>Streptococcaceae</taxon>
        <taxon>Streptococcus</taxon>
    </lineage>
</organism>
<evidence type="ECO:0000256" key="1">
    <source>
        <dbReference type="SAM" id="SignalP"/>
    </source>
</evidence>
<keyword evidence="1" id="KW-0732">Signal</keyword>
<feature type="chain" id="PRO_5038565738" evidence="1">
    <location>
        <begin position="27"/>
        <end position="318"/>
    </location>
</feature>
<feature type="signal peptide" evidence="1">
    <location>
        <begin position="1"/>
        <end position="26"/>
    </location>
</feature>
<name>G5KGY1_9STRE</name>
<dbReference type="RefSeq" id="WP_006738871.1">
    <property type="nucleotide sequence ID" value="NZ_AEUZ02000001.1"/>
</dbReference>
<keyword evidence="3" id="KW-1185">Reference proteome</keyword>
<dbReference type="EMBL" id="AEUZ02000001">
    <property type="protein sequence ID" value="EHJ56100.1"/>
    <property type="molecule type" value="Genomic_DNA"/>
</dbReference>
<dbReference type="InterPro" id="IPR012505">
    <property type="entry name" value="YbbR"/>
</dbReference>
<dbReference type="Gene3D" id="2.170.120.30">
    <property type="match status" value="1"/>
</dbReference>
<dbReference type="eggNOG" id="COG4856">
    <property type="taxonomic scope" value="Bacteria"/>
</dbReference>
<dbReference type="Pfam" id="PF07949">
    <property type="entry name" value="YbbR"/>
    <property type="match status" value="3"/>
</dbReference>
<proteinExistence type="predicted"/>